<organism evidence="1 2">
    <name type="scientific">Sphaerobolus stellatus (strain SS14)</name>
    <dbReference type="NCBI Taxonomy" id="990650"/>
    <lineage>
        <taxon>Eukaryota</taxon>
        <taxon>Fungi</taxon>
        <taxon>Dikarya</taxon>
        <taxon>Basidiomycota</taxon>
        <taxon>Agaricomycotina</taxon>
        <taxon>Agaricomycetes</taxon>
        <taxon>Phallomycetidae</taxon>
        <taxon>Geastrales</taxon>
        <taxon>Sphaerobolaceae</taxon>
        <taxon>Sphaerobolus</taxon>
    </lineage>
</organism>
<reference evidence="1 2" key="1">
    <citation type="submission" date="2014-06" db="EMBL/GenBank/DDBJ databases">
        <title>Evolutionary Origins and Diversification of the Mycorrhizal Mutualists.</title>
        <authorList>
            <consortium name="DOE Joint Genome Institute"/>
            <consortium name="Mycorrhizal Genomics Consortium"/>
            <person name="Kohler A."/>
            <person name="Kuo A."/>
            <person name="Nagy L.G."/>
            <person name="Floudas D."/>
            <person name="Copeland A."/>
            <person name="Barry K.W."/>
            <person name="Cichocki N."/>
            <person name="Veneault-Fourrey C."/>
            <person name="LaButti K."/>
            <person name="Lindquist E.A."/>
            <person name="Lipzen A."/>
            <person name="Lundell T."/>
            <person name="Morin E."/>
            <person name="Murat C."/>
            <person name="Riley R."/>
            <person name="Ohm R."/>
            <person name="Sun H."/>
            <person name="Tunlid A."/>
            <person name="Henrissat B."/>
            <person name="Grigoriev I.V."/>
            <person name="Hibbett D.S."/>
            <person name="Martin F."/>
        </authorList>
    </citation>
    <scope>NUCLEOTIDE SEQUENCE [LARGE SCALE GENOMIC DNA]</scope>
    <source>
        <strain evidence="1 2">SS14</strain>
    </source>
</reference>
<accession>A0A0C9TTF0</accession>
<gene>
    <name evidence="1" type="ORF">M422DRAFT_35481</name>
</gene>
<dbReference type="HOGENOM" id="CLU_190904_0_0_1"/>
<dbReference type="EMBL" id="KN837211">
    <property type="protein sequence ID" value="KIJ33563.1"/>
    <property type="molecule type" value="Genomic_DNA"/>
</dbReference>
<sequence length="87" mass="10586">MARKKSWVWEYMLQGKELKAGKNKVWFFFGKKHLLTISEAFNWDKKSGWNEFWRRCEKRVGEELQFYELFTRANLEDRSEAISVSET</sequence>
<protein>
    <submittedName>
        <fullName evidence="1">Uncharacterized protein</fullName>
    </submittedName>
</protein>
<evidence type="ECO:0000313" key="2">
    <source>
        <dbReference type="Proteomes" id="UP000054279"/>
    </source>
</evidence>
<name>A0A0C9TTF0_SPHS4</name>
<evidence type="ECO:0000313" key="1">
    <source>
        <dbReference type="EMBL" id="KIJ33563.1"/>
    </source>
</evidence>
<dbReference type="AlphaFoldDB" id="A0A0C9TTF0"/>
<keyword evidence="2" id="KW-1185">Reference proteome</keyword>
<dbReference type="Proteomes" id="UP000054279">
    <property type="component" value="Unassembled WGS sequence"/>
</dbReference>
<proteinExistence type="predicted"/>